<dbReference type="PRINTS" id="PR00627">
    <property type="entry name" value="GTPRANTC4"/>
</dbReference>
<keyword evidence="4 8" id="KW-0547">Nucleotide-binding</keyword>
<dbReference type="SMART" id="SM00173">
    <property type="entry name" value="RAS"/>
    <property type="match status" value="1"/>
</dbReference>
<dbReference type="InterPro" id="IPR005225">
    <property type="entry name" value="Small_GTP-bd"/>
</dbReference>
<dbReference type="PROSITE" id="PS51418">
    <property type="entry name" value="RAN"/>
    <property type="match status" value="1"/>
</dbReference>
<dbReference type="EMBL" id="JH767168">
    <property type="protein sequence ID" value="EQC31609.1"/>
    <property type="molecule type" value="Genomic_DNA"/>
</dbReference>
<dbReference type="Gene3D" id="3.40.50.300">
    <property type="entry name" value="P-loop containing nucleotide triphosphate hydrolases"/>
    <property type="match status" value="1"/>
</dbReference>
<evidence type="ECO:0000256" key="8">
    <source>
        <dbReference type="RuleBase" id="RU363057"/>
    </source>
</evidence>
<dbReference type="InterPro" id="IPR001806">
    <property type="entry name" value="Small_GTPase"/>
</dbReference>
<dbReference type="GO" id="GO:0005737">
    <property type="term" value="C:cytoplasm"/>
    <property type="evidence" value="ECO:0007669"/>
    <property type="project" value="TreeGrafter"/>
</dbReference>
<dbReference type="SMART" id="SM00174">
    <property type="entry name" value="RHO"/>
    <property type="match status" value="1"/>
</dbReference>
<evidence type="ECO:0000256" key="7">
    <source>
        <dbReference type="ARBA" id="ARBA00023242"/>
    </source>
</evidence>
<keyword evidence="3 8" id="KW-0813">Transport</keyword>
<dbReference type="SMART" id="SM00176">
    <property type="entry name" value="RAN"/>
    <property type="match status" value="1"/>
</dbReference>
<dbReference type="InterPro" id="IPR002041">
    <property type="entry name" value="Ran_GTPase"/>
</dbReference>
<proteinExistence type="inferred from homology"/>
<keyword evidence="10" id="KW-1185">Reference proteome</keyword>
<comment type="subcellular location">
    <subcellularLocation>
        <location evidence="1 8">Nucleus</location>
    </subcellularLocation>
</comment>
<sequence length="211" mass="23724">MWPVAEFKLLLVGDSGVGKSALLQRHLTGKFKEAYTATPNTEAHTLRFETIFGPLRLNCSDIAGQSYRDSSYLGAHGAIIMFDVTSRLSYQNVPNWRLDVVRVCEDIPIVLCGNKVDDVQHRDVKPKQITFHRQKNLQYYDISVKANYQLEKPFCHLVRKIVGDDTVTFVNAIAIAPPALELDVTMLARLEVDYVAAMSAPLPEVDDEDMI</sequence>
<dbReference type="GO" id="GO:0005525">
    <property type="term" value="F:GTP binding"/>
    <property type="evidence" value="ECO:0007669"/>
    <property type="project" value="UniProtKB-KW"/>
</dbReference>
<dbReference type="SUPFAM" id="SSF52540">
    <property type="entry name" value="P-loop containing nucleoside triphosphate hydrolases"/>
    <property type="match status" value="1"/>
</dbReference>
<dbReference type="GeneID" id="19951504"/>
<keyword evidence="5 8" id="KW-0653">Protein transport</keyword>
<evidence type="ECO:0000256" key="3">
    <source>
        <dbReference type="ARBA" id="ARBA00022448"/>
    </source>
</evidence>
<dbReference type="CDD" id="cd00877">
    <property type="entry name" value="Ran"/>
    <property type="match status" value="1"/>
</dbReference>
<dbReference type="Proteomes" id="UP000030762">
    <property type="component" value="Unassembled WGS sequence"/>
</dbReference>
<evidence type="ECO:0000256" key="4">
    <source>
        <dbReference type="ARBA" id="ARBA00022741"/>
    </source>
</evidence>
<dbReference type="eggNOG" id="KOG0096">
    <property type="taxonomic scope" value="Eukaryota"/>
</dbReference>
<dbReference type="SMART" id="SM00175">
    <property type="entry name" value="RAB"/>
    <property type="match status" value="1"/>
</dbReference>
<dbReference type="STRING" id="1156394.T0Q198"/>
<organism evidence="9 10">
    <name type="scientific">Saprolegnia diclina (strain VS20)</name>
    <dbReference type="NCBI Taxonomy" id="1156394"/>
    <lineage>
        <taxon>Eukaryota</taxon>
        <taxon>Sar</taxon>
        <taxon>Stramenopiles</taxon>
        <taxon>Oomycota</taxon>
        <taxon>Saprolegniomycetes</taxon>
        <taxon>Saprolegniales</taxon>
        <taxon>Saprolegniaceae</taxon>
        <taxon>Saprolegnia</taxon>
    </lineage>
</organism>
<dbReference type="OMA" id="PISICGN"/>
<keyword evidence="7 8" id="KW-0539">Nucleus</keyword>
<accession>T0Q198</accession>
<dbReference type="AlphaFoldDB" id="T0Q198"/>
<comment type="function">
    <text evidence="8">GTP-binding protein involved in nucleocytoplasmic transport. Required for the import of protein into the nucleus and also for RNA export. Involved in chromatin condensation and control of cell cycle.</text>
</comment>
<evidence type="ECO:0000256" key="2">
    <source>
        <dbReference type="ARBA" id="ARBA00008028"/>
    </source>
</evidence>
<dbReference type="OrthoDB" id="2012850at2759"/>
<dbReference type="PROSITE" id="PS51421">
    <property type="entry name" value="RAS"/>
    <property type="match status" value="1"/>
</dbReference>
<dbReference type="GO" id="GO:0003924">
    <property type="term" value="F:GTPase activity"/>
    <property type="evidence" value="ECO:0007669"/>
    <property type="project" value="InterPro"/>
</dbReference>
<evidence type="ECO:0000313" key="10">
    <source>
        <dbReference type="Proteomes" id="UP000030762"/>
    </source>
</evidence>
<dbReference type="GO" id="GO:0005634">
    <property type="term" value="C:nucleus"/>
    <property type="evidence" value="ECO:0007669"/>
    <property type="project" value="UniProtKB-SubCell"/>
</dbReference>
<evidence type="ECO:0000313" key="9">
    <source>
        <dbReference type="EMBL" id="EQC31609.1"/>
    </source>
</evidence>
<dbReference type="Pfam" id="PF00071">
    <property type="entry name" value="Ras"/>
    <property type="match status" value="1"/>
</dbReference>
<name>T0Q198_SAPDV</name>
<evidence type="ECO:0000256" key="6">
    <source>
        <dbReference type="ARBA" id="ARBA00023134"/>
    </source>
</evidence>
<dbReference type="RefSeq" id="XP_008615008.1">
    <property type="nucleotide sequence ID" value="XM_008616786.1"/>
</dbReference>
<gene>
    <name evidence="9" type="ORF">SDRG_10777</name>
</gene>
<dbReference type="InterPro" id="IPR027417">
    <property type="entry name" value="P-loop_NTPase"/>
</dbReference>
<keyword evidence="6 8" id="KW-0342">GTP-binding</keyword>
<dbReference type="GO" id="GO:0006606">
    <property type="term" value="P:protein import into nucleus"/>
    <property type="evidence" value="ECO:0007669"/>
    <property type="project" value="TreeGrafter"/>
</dbReference>
<dbReference type="InParanoid" id="T0Q198"/>
<dbReference type="VEuPathDB" id="FungiDB:SDRG_10777"/>
<comment type="similarity">
    <text evidence="2 8">Belongs to the small GTPase superfamily. Ran family.</text>
</comment>
<reference evidence="9 10" key="1">
    <citation type="submission" date="2012-04" db="EMBL/GenBank/DDBJ databases">
        <title>The Genome Sequence of Saprolegnia declina VS20.</title>
        <authorList>
            <consortium name="The Broad Institute Genome Sequencing Platform"/>
            <person name="Russ C."/>
            <person name="Nusbaum C."/>
            <person name="Tyler B."/>
            <person name="van West P."/>
            <person name="Dieguez-Uribeondo J."/>
            <person name="de Bruijn I."/>
            <person name="Tripathy S."/>
            <person name="Jiang R."/>
            <person name="Young S.K."/>
            <person name="Zeng Q."/>
            <person name="Gargeya S."/>
            <person name="Fitzgerald M."/>
            <person name="Haas B."/>
            <person name="Abouelleil A."/>
            <person name="Alvarado L."/>
            <person name="Arachchi H.M."/>
            <person name="Berlin A."/>
            <person name="Chapman S.B."/>
            <person name="Goldberg J."/>
            <person name="Griggs A."/>
            <person name="Gujja S."/>
            <person name="Hansen M."/>
            <person name="Howarth C."/>
            <person name="Imamovic A."/>
            <person name="Larimer J."/>
            <person name="McCowen C."/>
            <person name="Montmayeur A."/>
            <person name="Murphy C."/>
            <person name="Neiman D."/>
            <person name="Pearson M."/>
            <person name="Priest M."/>
            <person name="Roberts A."/>
            <person name="Saif S."/>
            <person name="Shea T."/>
            <person name="Sisk P."/>
            <person name="Sykes S."/>
            <person name="Wortman J."/>
            <person name="Nusbaum C."/>
            <person name="Birren B."/>
        </authorList>
    </citation>
    <scope>NUCLEOTIDE SEQUENCE [LARGE SCALE GENOMIC DNA]</scope>
    <source>
        <strain evidence="9 10">VS20</strain>
    </source>
</reference>
<protein>
    <recommendedName>
        <fullName evidence="8">GTP-binding nuclear protein</fullName>
    </recommendedName>
</protein>
<dbReference type="PANTHER" id="PTHR24071:SF0">
    <property type="entry name" value="GTP-BINDING NUCLEAR PROTEIN RAN"/>
    <property type="match status" value="1"/>
</dbReference>
<dbReference type="PANTHER" id="PTHR24071">
    <property type="entry name" value="RAN GTPASE"/>
    <property type="match status" value="1"/>
</dbReference>
<evidence type="ECO:0000256" key="5">
    <source>
        <dbReference type="ARBA" id="ARBA00022927"/>
    </source>
</evidence>
<dbReference type="GO" id="GO:0000054">
    <property type="term" value="P:ribosomal subunit export from nucleus"/>
    <property type="evidence" value="ECO:0007669"/>
    <property type="project" value="TreeGrafter"/>
</dbReference>
<dbReference type="NCBIfam" id="TIGR00231">
    <property type="entry name" value="small_GTP"/>
    <property type="match status" value="1"/>
</dbReference>
<dbReference type="PROSITE" id="PS51419">
    <property type="entry name" value="RAB"/>
    <property type="match status" value="1"/>
</dbReference>
<dbReference type="FunFam" id="3.40.50.300:FF:001447">
    <property type="entry name" value="Ras-related protein Rab-1B"/>
    <property type="match status" value="1"/>
</dbReference>
<evidence type="ECO:0000256" key="1">
    <source>
        <dbReference type="ARBA" id="ARBA00004123"/>
    </source>
</evidence>